<organism evidence="5 6">
    <name type="scientific">Denticeps clupeoides</name>
    <name type="common">denticle herring</name>
    <dbReference type="NCBI Taxonomy" id="299321"/>
    <lineage>
        <taxon>Eukaryota</taxon>
        <taxon>Metazoa</taxon>
        <taxon>Chordata</taxon>
        <taxon>Craniata</taxon>
        <taxon>Vertebrata</taxon>
        <taxon>Euteleostomi</taxon>
        <taxon>Actinopterygii</taxon>
        <taxon>Neopterygii</taxon>
        <taxon>Teleostei</taxon>
        <taxon>Clupei</taxon>
        <taxon>Clupeiformes</taxon>
        <taxon>Denticipitoidei</taxon>
        <taxon>Denticipitidae</taxon>
        <taxon>Denticeps</taxon>
    </lineage>
</organism>
<dbReference type="InterPro" id="IPR045864">
    <property type="entry name" value="aa-tRNA-synth_II/BPL/LPL"/>
</dbReference>
<sequence>MLITLCYVYLWVRYQKCYTLVIRRTLRRLCGGSRGGFTFCAVKPDSGRRASRRQNAAPPPEEETPVFLKLGDKAIYITEPQAFDDLSKWTLLMGSPMLNGPALESIAFIIEATSGQAVGSSLCTSNKKVLKWSDYCHPLACSPGLPYRAVAEATIENFSRLGVAFLEDRLQMENGLIPDKIVSVLLGESALRDLSERRPSTSEYQVEPLSLSNATEIIFSEPPPCEKELGDAPLRRKSSARLSTAGEGERRGSCDFGEVTDPLPDHHHMEGHHLHLSSCHECLELENSTILSVKYASVENIPDLPDDYEGMDSDEIEDDEESFVGQTKRVNVSGKPPNVLVYAGGCVQRFEQVRRLLAECVDTDSYTLYPLRPQQVLSEPWLDSALLLVLATEELLTPQLQERFLAYLAHGGRILGLSSSFSITGLKLVSKKAQRNQICRLSFTKADSTELELSVLASGGVYVRDPSEGHTGQVELWGELLGDVKDMAIVRFTHGERGGEAVLCQVRLETAPDSQHVRSPKEFDELKMSNALRYEVLTEILTSLGLSCELSQIPPPSPIYVFSPCPERRGSFLTWLRRKLDEDGTLTAPKASLKVLSGGDSQTELPEGVFALLPDPVEPQPEQFNLQAYTHHLHTRTLGQTLLYTEVNPTTMDLLEGLMLQLPEEMGLIAVALRQTKGRGRGGNAWLSPLGCAMFTLHAQIPINSSLGQRIPFLQHLVALSVVEAVRTLPGYESIDLRVKWPNDIYYSNLMKLGGVLVNSTVMGPTFHLLIGCGFNVSNSNPTICINDLIVQHNREHDSSLEPLNTAMLIARTLTHLENLISAFQERGPQAVLPIYYKRWVHSGSVVRLWSEDGPEAAVVGLDDNGFLQVKTAEQGVVSVQPDGNSFDMLRNLVVTKQS</sequence>
<accession>A0AAY4EMI9</accession>
<gene>
    <name evidence="5" type="primary">HLCS</name>
</gene>
<keyword evidence="2" id="KW-0436">Ligase</keyword>
<evidence type="ECO:0000256" key="1">
    <source>
        <dbReference type="ARBA" id="ARBA00009934"/>
    </source>
</evidence>
<dbReference type="GO" id="GO:0004077">
    <property type="term" value="F:biotin--[biotin carboxyl-carrier protein] ligase activity"/>
    <property type="evidence" value="ECO:0007669"/>
    <property type="project" value="InterPro"/>
</dbReference>
<protein>
    <recommendedName>
        <fullName evidence="4">BPL/LPL catalytic domain-containing protein</fullName>
    </recommendedName>
</protein>
<dbReference type="AlphaFoldDB" id="A0AAY4EMI9"/>
<evidence type="ECO:0000256" key="2">
    <source>
        <dbReference type="ARBA" id="ARBA00022598"/>
    </source>
</evidence>
<dbReference type="SUPFAM" id="SSF55681">
    <property type="entry name" value="Class II aaRS and biotin synthetases"/>
    <property type="match status" value="1"/>
</dbReference>
<name>A0AAY4EMI9_9TELE</name>
<reference evidence="5 6" key="1">
    <citation type="submission" date="2020-06" db="EMBL/GenBank/DDBJ databases">
        <authorList>
            <consortium name="Wellcome Sanger Institute Data Sharing"/>
        </authorList>
    </citation>
    <scope>NUCLEOTIDE SEQUENCE [LARGE SCALE GENOMIC DNA]</scope>
</reference>
<dbReference type="Pfam" id="PF02237">
    <property type="entry name" value="BPL_C"/>
    <property type="match status" value="1"/>
</dbReference>
<dbReference type="InterPro" id="IPR004143">
    <property type="entry name" value="BPL_LPL_catalytic"/>
</dbReference>
<evidence type="ECO:0000259" key="4">
    <source>
        <dbReference type="PROSITE" id="PS51733"/>
    </source>
</evidence>
<dbReference type="GO" id="GO:0005737">
    <property type="term" value="C:cytoplasm"/>
    <property type="evidence" value="ECO:0007669"/>
    <property type="project" value="TreeGrafter"/>
</dbReference>
<evidence type="ECO:0000313" key="5">
    <source>
        <dbReference type="Ensembl" id="ENSDCDP00010058867.1"/>
    </source>
</evidence>
<keyword evidence="6" id="KW-1185">Reference proteome</keyword>
<dbReference type="InterPro" id="IPR004408">
    <property type="entry name" value="Biotin_CoA_COase_ligase"/>
</dbReference>
<dbReference type="NCBIfam" id="TIGR00121">
    <property type="entry name" value="birA_ligase"/>
    <property type="match status" value="1"/>
</dbReference>
<dbReference type="PANTHER" id="PTHR12835">
    <property type="entry name" value="BIOTIN PROTEIN LIGASE"/>
    <property type="match status" value="1"/>
</dbReference>
<comment type="similarity">
    <text evidence="1">Belongs to the biotin--protein ligase family.</text>
</comment>
<feature type="compositionally biased region" description="Basic and acidic residues" evidence="3">
    <location>
        <begin position="225"/>
        <end position="234"/>
    </location>
</feature>
<feature type="domain" description="BPL/LPL catalytic" evidence="4">
    <location>
        <begin position="620"/>
        <end position="825"/>
    </location>
</feature>
<dbReference type="InterPro" id="IPR003142">
    <property type="entry name" value="BPL_C"/>
</dbReference>
<proteinExistence type="inferred from homology"/>
<dbReference type="Ensembl" id="ENSDCDT00010069576.1">
    <property type="protein sequence ID" value="ENSDCDP00010058867.1"/>
    <property type="gene ID" value="ENSDCDG00010033029.1"/>
</dbReference>
<dbReference type="Pfam" id="PF03099">
    <property type="entry name" value="BPL_LplA_LipB"/>
    <property type="match status" value="1"/>
</dbReference>
<feature type="region of interest" description="Disordered" evidence="3">
    <location>
        <begin position="225"/>
        <end position="258"/>
    </location>
</feature>
<dbReference type="GeneID" id="114793129"/>
<evidence type="ECO:0000313" key="6">
    <source>
        <dbReference type="Proteomes" id="UP000694580"/>
    </source>
</evidence>
<reference evidence="5" key="2">
    <citation type="submission" date="2025-08" db="UniProtKB">
        <authorList>
            <consortium name="Ensembl"/>
        </authorList>
    </citation>
    <scope>IDENTIFICATION</scope>
</reference>
<dbReference type="CDD" id="cd16442">
    <property type="entry name" value="BPL"/>
    <property type="match status" value="1"/>
</dbReference>
<dbReference type="Gene3D" id="3.30.930.10">
    <property type="entry name" value="Bira Bifunctional Protein, Domain 2"/>
    <property type="match status" value="1"/>
</dbReference>
<dbReference type="Proteomes" id="UP000694580">
    <property type="component" value="Chromosome 6"/>
</dbReference>
<evidence type="ECO:0000256" key="3">
    <source>
        <dbReference type="SAM" id="MobiDB-lite"/>
    </source>
</evidence>
<reference evidence="5" key="3">
    <citation type="submission" date="2025-09" db="UniProtKB">
        <authorList>
            <consortium name="Ensembl"/>
        </authorList>
    </citation>
    <scope>IDENTIFICATION</scope>
</reference>
<dbReference type="PROSITE" id="PS51733">
    <property type="entry name" value="BPL_LPL_CATALYTIC"/>
    <property type="match status" value="1"/>
</dbReference>
<dbReference type="GeneTree" id="ENSGT00390000002960"/>
<dbReference type="RefSeq" id="XP_028840676.1">
    <property type="nucleotide sequence ID" value="XM_028984843.1"/>
</dbReference>
<dbReference type="PANTHER" id="PTHR12835:SF5">
    <property type="entry name" value="BIOTIN--PROTEIN LIGASE"/>
    <property type="match status" value="1"/>
</dbReference>